<accession>A0A2W7NK73</accession>
<reference evidence="1 2" key="1">
    <citation type="submission" date="2018-06" db="EMBL/GenBank/DDBJ databases">
        <title>Genomic Encyclopedia of Archaeal and Bacterial Type Strains, Phase II (KMG-II): from individual species to whole genera.</title>
        <authorList>
            <person name="Goeker M."/>
        </authorList>
    </citation>
    <scope>NUCLEOTIDE SEQUENCE [LARGE SCALE GENOMIC DNA]</scope>
    <source>
        <strain evidence="1 2">DSM 22009</strain>
    </source>
</reference>
<sequence length="51" mass="5423">MDVAGATAFKDNAILSIRLAELGATYIMVACLEVRLGLAPDRSGLVQLPMF</sequence>
<dbReference type="EMBL" id="QKZL01000001">
    <property type="protein sequence ID" value="PZX19853.1"/>
    <property type="molecule type" value="Genomic_DNA"/>
</dbReference>
<dbReference type="AlphaFoldDB" id="A0A2W7NK73"/>
<proteinExistence type="predicted"/>
<evidence type="ECO:0000313" key="1">
    <source>
        <dbReference type="EMBL" id="PZX19853.1"/>
    </source>
</evidence>
<comment type="caution">
    <text evidence="1">The sequence shown here is derived from an EMBL/GenBank/DDBJ whole genome shotgun (WGS) entry which is preliminary data.</text>
</comment>
<protein>
    <submittedName>
        <fullName evidence="1">Uncharacterized protein</fullName>
    </submittedName>
</protein>
<evidence type="ECO:0000313" key="2">
    <source>
        <dbReference type="Proteomes" id="UP000248916"/>
    </source>
</evidence>
<organism evidence="1 2">
    <name type="scientific">Palleronia aestuarii</name>
    <dbReference type="NCBI Taxonomy" id="568105"/>
    <lineage>
        <taxon>Bacteria</taxon>
        <taxon>Pseudomonadati</taxon>
        <taxon>Pseudomonadota</taxon>
        <taxon>Alphaproteobacteria</taxon>
        <taxon>Rhodobacterales</taxon>
        <taxon>Roseobacteraceae</taxon>
        <taxon>Palleronia</taxon>
    </lineage>
</organism>
<dbReference type="Proteomes" id="UP000248916">
    <property type="component" value="Unassembled WGS sequence"/>
</dbReference>
<name>A0A2W7NK73_9RHOB</name>
<gene>
    <name evidence="1" type="ORF">LX81_00316</name>
</gene>
<keyword evidence="2" id="KW-1185">Reference proteome</keyword>